<evidence type="ECO:0000256" key="1">
    <source>
        <dbReference type="SAM" id="MobiDB-lite"/>
    </source>
</evidence>
<proteinExistence type="predicted"/>
<dbReference type="EMBL" id="ANJA01002382">
    <property type="protein sequence ID" value="ETO70231.1"/>
    <property type="molecule type" value="Genomic_DNA"/>
</dbReference>
<gene>
    <name evidence="2" type="ORF">F444_13276</name>
</gene>
<name>A0A080ZUC0_PHYNI</name>
<feature type="region of interest" description="Disordered" evidence="1">
    <location>
        <begin position="1"/>
        <end position="28"/>
    </location>
</feature>
<reference evidence="2 3" key="1">
    <citation type="submission" date="2013-11" db="EMBL/GenBank/DDBJ databases">
        <title>The Genome Sequence of Phytophthora parasitica P1976.</title>
        <authorList>
            <consortium name="The Broad Institute Genomics Platform"/>
            <person name="Russ C."/>
            <person name="Tyler B."/>
            <person name="Panabieres F."/>
            <person name="Shan W."/>
            <person name="Tripathy S."/>
            <person name="Grunwald N."/>
            <person name="Machado M."/>
            <person name="Johnson C.S."/>
            <person name="Walker B."/>
            <person name="Young S."/>
            <person name="Zeng Q."/>
            <person name="Gargeya S."/>
            <person name="Fitzgerald M."/>
            <person name="Haas B."/>
            <person name="Abouelleil A."/>
            <person name="Allen A.W."/>
            <person name="Alvarado L."/>
            <person name="Arachchi H.M."/>
            <person name="Berlin A.M."/>
            <person name="Chapman S.B."/>
            <person name="Gainer-Dewar J."/>
            <person name="Goldberg J."/>
            <person name="Griggs A."/>
            <person name="Gujja S."/>
            <person name="Hansen M."/>
            <person name="Howarth C."/>
            <person name="Imamovic A."/>
            <person name="Ireland A."/>
            <person name="Larimer J."/>
            <person name="McCowan C."/>
            <person name="Murphy C."/>
            <person name="Pearson M."/>
            <person name="Poon T.W."/>
            <person name="Priest M."/>
            <person name="Roberts A."/>
            <person name="Saif S."/>
            <person name="Shea T."/>
            <person name="Sisk P."/>
            <person name="Sykes S."/>
            <person name="Wortman J."/>
            <person name="Nusbaum C."/>
            <person name="Birren B."/>
        </authorList>
    </citation>
    <scope>NUCLEOTIDE SEQUENCE [LARGE SCALE GENOMIC DNA]</scope>
    <source>
        <strain evidence="2 3">P1976</strain>
    </source>
</reference>
<protein>
    <submittedName>
        <fullName evidence="2">Uncharacterized protein</fullName>
    </submittedName>
</protein>
<accession>A0A080ZUC0</accession>
<organism evidence="2 3">
    <name type="scientific">Phytophthora nicotianae P1976</name>
    <dbReference type="NCBI Taxonomy" id="1317066"/>
    <lineage>
        <taxon>Eukaryota</taxon>
        <taxon>Sar</taxon>
        <taxon>Stramenopiles</taxon>
        <taxon>Oomycota</taxon>
        <taxon>Peronosporomycetes</taxon>
        <taxon>Peronosporales</taxon>
        <taxon>Peronosporaceae</taxon>
        <taxon>Phytophthora</taxon>
    </lineage>
</organism>
<comment type="caution">
    <text evidence="2">The sequence shown here is derived from an EMBL/GenBank/DDBJ whole genome shotgun (WGS) entry which is preliminary data.</text>
</comment>
<evidence type="ECO:0000313" key="3">
    <source>
        <dbReference type="Proteomes" id="UP000028582"/>
    </source>
</evidence>
<evidence type="ECO:0000313" key="2">
    <source>
        <dbReference type="EMBL" id="ETO70231.1"/>
    </source>
</evidence>
<dbReference type="AlphaFoldDB" id="A0A080ZUC0"/>
<dbReference type="Proteomes" id="UP000028582">
    <property type="component" value="Unassembled WGS sequence"/>
</dbReference>
<sequence length="80" mass="8231">MGLGDAVVAGSDGLTKTQAAEPAALRSTSPPVPLHCAALNRQFHCAALPQSNIRAVPRCAPLPSGPAVFHCFSPPVHPPR</sequence>